<sequence>MNCLLNKDKQTTSLLHRINHDRIRYSNILCSFRPQIWNCNAFFGSNCKNHFRTKQRNKKDQKEISEKTSEININEKFGQQKYDTAQGDYLFH</sequence>
<gene>
    <name evidence="1" type="ORF">OCBIM_22032439mg</name>
</gene>
<name>A0A0L8GKT5_OCTBM</name>
<proteinExistence type="predicted"/>
<protein>
    <submittedName>
        <fullName evidence="1">Uncharacterized protein</fullName>
    </submittedName>
</protein>
<organism evidence="1">
    <name type="scientific">Octopus bimaculoides</name>
    <name type="common">California two-spotted octopus</name>
    <dbReference type="NCBI Taxonomy" id="37653"/>
    <lineage>
        <taxon>Eukaryota</taxon>
        <taxon>Metazoa</taxon>
        <taxon>Spiralia</taxon>
        <taxon>Lophotrochozoa</taxon>
        <taxon>Mollusca</taxon>
        <taxon>Cephalopoda</taxon>
        <taxon>Coleoidea</taxon>
        <taxon>Octopodiformes</taxon>
        <taxon>Octopoda</taxon>
        <taxon>Incirrata</taxon>
        <taxon>Octopodidae</taxon>
        <taxon>Octopus</taxon>
    </lineage>
</organism>
<reference evidence="1" key="1">
    <citation type="submission" date="2015-07" db="EMBL/GenBank/DDBJ databases">
        <title>MeaNS - Measles Nucleotide Surveillance Program.</title>
        <authorList>
            <person name="Tran T."/>
            <person name="Druce J."/>
        </authorList>
    </citation>
    <scope>NUCLEOTIDE SEQUENCE</scope>
    <source>
        <strain evidence="1">UCB-OBI-ISO-001</strain>
        <tissue evidence="1">Gonad</tissue>
    </source>
</reference>
<dbReference type="AlphaFoldDB" id="A0A0L8GKT5"/>
<dbReference type="EMBL" id="KQ421540">
    <property type="protein sequence ID" value="KOF77155.1"/>
    <property type="molecule type" value="Genomic_DNA"/>
</dbReference>
<evidence type="ECO:0000313" key="1">
    <source>
        <dbReference type="EMBL" id="KOF77155.1"/>
    </source>
</evidence>
<accession>A0A0L8GKT5</accession>